<proteinExistence type="predicted"/>
<dbReference type="AlphaFoldDB" id="A0A3B0UQ57"/>
<feature type="non-terminal residue" evidence="1">
    <location>
        <position position="143"/>
    </location>
</feature>
<protein>
    <recommendedName>
        <fullName evidence="2">DUF2125 domain-containing protein</fullName>
    </recommendedName>
</protein>
<evidence type="ECO:0000313" key="1">
    <source>
        <dbReference type="EMBL" id="VAW21766.1"/>
    </source>
</evidence>
<reference evidence="1" key="1">
    <citation type="submission" date="2018-06" db="EMBL/GenBank/DDBJ databases">
        <authorList>
            <person name="Zhirakovskaya E."/>
        </authorList>
    </citation>
    <scope>NUCLEOTIDE SEQUENCE</scope>
</reference>
<dbReference type="InterPro" id="IPR018666">
    <property type="entry name" value="DUF2125"/>
</dbReference>
<dbReference type="Pfam" id="PF09898">
    <property type="entry name" value="DUF2125"/>
    <property type="match status" value="1"/>
</dbReference>
<organism evidence="1">
    <name type="scientific">hydrothermal vent metagenome</name>
    <dbReference type="NCBI Taxonomy" id="652676"/>
    <lineage>
        <taxon>unclassified sequences</taxon>
        <taxon>metagenomes</taxon>
        <taxon>ecological metagenomes</taxon>
    </lineage>
</organism>
<gene>
    <name evidence="1" type="ORF">MNBD_ALPHA11-1650</name>
</gene>
<dbReference type="EMBL" id="UOEQ01000373">
    <property type="protein sequence ID" value="VAW21766.1"/>
    <property type="molecule type" value="Genomic_DNA"/>
</dbReference>
<name>A0A3B0UQ57_9ZZZZ</name>
<evidence type="ECO:0008006" key="2">
    <source>
        <dbReference type="Google" id="ProtNLM"/>
    </source>
</evidence>
<sequence>MRKFLFLMIFIIVIVAGWSAVWIYAAQRINAEASSLFANTANTQQQINCEQFSVSGFPFRFDITCTNLTLSSIDTSLKIPEIKVTALVYRPTHALIFAEGPAVMENIFSGSKRQLNWNSLRASVRTNGWSLARVSIEGENIEL</sequence>
<accession>A0A3B0UQ57</accession>